<keyword evidence="3" id="KW-1185">Reference proteome</keyword>
<evidence type="ECO:0000256" key="1">
    <source>
        <dbReference type="SAM" id="MobiDB-lite"/>
    </source>
</evidence>
<comment type="caution">
    <text evidence="2">The sequence shown here is derived from an EMBL/GenBank/DDBJ whole genome shotgun (WGS) entry which is preliminary data.</text>
</comment>
<name>A0A8H6YL74_9AGAR</name>
<gene>
    <name evidence="2" type="ORF">MVEN_00536200</name>
</gene>
<dbReference type="EMBL" id="JACAZI010000004">
    <property type="protein sequence ID" value="KAF7361913.1"/>
    <property type="molecule type" value="Genomic_DNA"/>
</dbReference>
<evidence type="ECO:0000313" key="3">
    <source>
        <dbReference type="Proteomes" id="UP000620124"/>
    </source>
</evidence>
<proteinExistence type="predicted"/>
<organism evidence="2 3">
    <name type="scientific">Mycena venus</name>
    <dbReference type="NCBI Taxonomy" id="2733690"/>
    <lineage>
        <taxon>Eukaryota</taxon>
        <taxon>Fungi</taxon>
        <taxon>Dikarya</taxon>
        <taxon>Basidiomycota</taxon>
        <taxon>Agaricomycotina</taxon>
        <taxon>Agaricomycetes</taxon>
        <taxon>Agaricomycetidae</taxon>
        <taxon>Agaricales</taxon>
        <taxon>Marasmiineae</taxon>
        <taxon>Mycenaceae</taxon>
        <taxon>Mycena</taxon>
    </lineage>
</organism>
<reference evidence="2" key="1">
    <citation type="submission" date="2020-05" db="EMBL/GenBank/DDBJ databases">
        <title>Mycena genomes resolve the evolution of fungal bioluminescence.</title>
        <authorList>
            <person name="Tsai I.J."/>
        </authorList>
    </citation>
    <scope>NUCLEOTIDE SEQUENCE</scope>
    <source>
        <strain evidence="2">CCC161011</strain>
    </source>
</reference>
<dbReference type="AlphaFoldDB" id="A0A8H6YL74"/>
<accession>A0A8H6YL74</accession>
<feature type="compositionally biased region" description="Low complexity" evidence="1">
    <location>
        <begin position="125"/>
        <end position="141"/>
    </location>
</feature>
<feature type="region of interest" description="Disordered" evidence="1">
    <location>
        <begin position="73"/>
        <end position="141"/>
    </location>
</feature>
<sequence>MSSQGVHTPSNLSPRPPHAAVENMIRTYCSCLPKKSVLRHSGWMGNCSPVQRIAASFASVTARRVSSTLIGSHAPYAPSSFNSPTHLAPPSGTPQKKLHLRSPPARPFRPRSVDGAPPAASGVPRAYPSAALAGSASARRH</sequence>
<dbReference type="Proteomes" id="UP000620124">
    <property type="component" value="Unassembled WGS sequence"/>
</dbReference>
<evidence type="ECO:0000313" key="2">
    <source>
        <dbReference type="EMBL" id="KAF7361913.1"/>
    </source>
</evidence>
<protein>
    <submittedName>
        <fullName evidence="2">Uncharacterized protein</fullName>
    </submittedName>
</protein>